<keyword evidence="1" id="KW-1133">Transmembrane helix</keyword>
<dbReference type="RefSeq" id="WP_253793133.1">
    <property type="nucleotide sequence ID" value="NZ_BAAAUB010000068.1"/>
</dbReference>
<dbReference type="Proteomes" id="UP001206483">
    <property type="component" value="Unassembled WGS sequence"/>
</dbReference>
<keyword evidence="3" id="KW-1185">Reference proteome</keyword>
<dbReference type="EMBL" id="JAMZDX010000001">
    <property type="protein sequence ID" value="MCP2307256.1"/>
    <property type="molecule type" value="Genomic_DNA"/>
</dbReference>
<evidence type="ECO:0000313" key="3">
    <source>
        <dbReference type="Proteomes" id="UP001206483"/>
    </source>
</evidence>
<keyword evidence="1" id="KW-0812">Transmembrane</keyword>
<proteinExistence type="predicted"/>
<keyword evidence="1" id="KW-0472">Membrane</keyword>
<evidence type="ECO:0000313" key="2">
    <source>
        <dbReference type="EMBL" id="MCP2307256.1"/>
    </source>
</evidence>
<name>A0ABT1IRK0_9ACTN</name>
<feature type="transmembrane region" description="Helical" evidence="1">
    <location>
        <begin position="12"/>
        <end position="34"/>
    </location>
</feature>
<feature type="transmembrane region" description="Helical" evidence="1">
    <location>
        <begin position="40"/>
        <end position="58"/>
    </location>
</feature>
<evidence type="ECO:0000256" key="1">
    <source>
        <dbReference type="SAM" id="Phobius"/>
    </source>
</evidence>
<sequence>MRDLFDENGVFDRVVAVVCLGLSLLMLDLGVGQFRQGGSIAWAVTGCALVLASGGETYRRFRHRR</sequence>
<comment type="caution">
    <text evidence="2">The sequence shown here is derived from an EMBL/GenBank/DDBJ whole genome shotgun (WGS) entry which is preliminary data.</text>
</comment>
<organism evidence="2 3">
    <name type="scientific">Kitasatospora paracochleata</name>
    <dbReference type="NCBI Taxonomy" id="58354"/>
    <lineage>
        <taxon>Bacteria</taxon>
        <taxon>Bacillati</taxon>
        <taxon>Actinomycetota</taxon>
        <taxon>Actinomycetes</taxon>
        <taxon>Kitasatosporales</taxon>
        <taxon>Streptomycetaceae</taxon>
        <taxon>Kitasatospora</taxon>
    </lineage>
</organism>
<protein>
    <submittedName>
        <fullName evidence="2">Uncharacterized protein</fullName>
    </submittedName>
</protein>
<reference evidence="2 3" key="1">
    <citation type="submission" date="2022-06" db="EMBL/GenBank/DDBJ databases">
        <title>Sequencing the genomes of 1000 actinobacteria strains.</title>
        <authorList>
            <person name="Klenk H.-P."/>
        </authorList>
    </citation>
    <scope>NUCLEOTIDE SEQUENCE [LARGE SCALE GENOMIC DNA]</scope>
    <source>
        <strain evidence="2 3">DSM 41656</strain>
    </source>
</reference>
<accession>A0ABT1IRK0</accession>
<gene>
    <name evidence="2" type="ORF">FHR36_000348</name>
</gene>